<dbReference type="GO" id="GO:0051537">
    <property type="term" value="F:2 iron, 2 sulfur cluster binding"/>
    <property type="evidence" value="ECO:0007669"/>
    <property type="project" value="UniProtKB-KW"/>
</dbReference>
<dbReference type="InterPro" id="IPR036922">
    <property type="entry name" value="Rieske_2Fe-2S_sf"/>
</dbReference>
<evidence type="ECO:0000256" key="3">
    <source>
        <dbReference type="ARBA" id="ARBA00023002"/>
    </source>
</evidence>
<sequence>MSDTDESLSWFEVGTVEELKGQQCRRLYTPSKQYLALFCVKGSEFYATSAQCPHASGPLDQGDIEDMGNDTYLLTCPSHFYRFDLKTGVSTTGLKLKTYPTEVRDGKVFVKAPELVSIKSIKPLT</sequence>
<comment type="caution">
    <text evidence="8">The sequence shown here is derived from an EMBL/GenBank/DDBJ whole genome shotgun (WGS) entry which is preliminary data.</text>
</comment>
<evidence type="ECO:0000313" key="9">
    <source>
        <dbReference type="Proteomes" id="UP001374579"/>
    </source>
</evidence>
<keyword evidence="2" id="KW-0479">Metal-binding</keyword>
<evidence type="ECO:0000256" key="5">
    <source>
        <dbReference type="ARBA" id="ARBA00023014"/>
    </source>
</evidence>
<dbReference type="InterPro" id="IPR012748">
    <property type="entry name" value="Rieske-like_NirD"/>
</dbReference>
<evidence type="ECO:0000256" key="4">
    <source>
        <dbReference type="ARBA" id="ARBA00023004"/>
    </source>
</evidence>
<dbReference type="Proteomes" id="UP001374579">
    <property type="component" value="Unassembled WGS sequence"/>
</dbReference>
<keyword evidence="3" id="KW-0560">Oxidoreductase</keyword>
<dbReference type="PROSITE" id="PS51296">
    <property type="entry name" value="RIESKE"/>
    <property type="match status" value="1"/>
</dbReference>
<dbReference type="GO" id="GO:0042128">
    <property type="term" value="P:nitrate assimilation"/>
    <property type="evidence" value="ECO:0007669"/>
    <property type="project" value="UniProtKB-KW"/>
</dbReference>
<keyword evidence="9" id="KW-1185">Reference proteome</keyword>
<dbReference type="Pfam" id="PF13806">
    <property type="entry name" value="Rieske_2"/>
    <property type="match status" value="1"/>
</dbReference>
<keyword evidence="6" id="KW-0534">Nitrate assimilation</keyword>
<proteinExistence type="predicted"/>
<organism evidence="8 9">
    <name type="scientific">Littorina saxatilis</name>
    <dbReference type="NCBI Taxonomy" id="31220"/>
    <lineage>
        <taxon>Eukaryota</taxon>
        <taxon>Metazoa</taxon>
        <taxon>Spiralia</taxon>
        <taxon>Lophotrochozoa</taxon>
        <taxon>Mollusca</taxon>
        <taxon>Gastropoda</taxon>
        <taxon>Caenogastropoda</taxon>
        <taxon>Littorinimorpha</taxon>
        <taxon>Littorinoidea</taxon>
        <taxon>Littorinidae</taxon>
        <taxon>Littorina</taxon>
    </lineage>
</organism>
<evidence type="ECO:0000259" key="7">
    <source>
        <dbReference type="PROSITE" id="PS51296"/>
    </source>
</evidence>
<accession>A0AAN9B8E4</accession>
<evidence type="ECO:0000256" key="1">
    <source>
        <dbReference type="ARBA" id="ARBA00022714"/>
    </source>
</evidence>
<dbReference type="InterPro" id="IPR017941">
    <property type="entry name" value="Rieske_2Fe-2S"/>
</dbReference>
<keyword evidence="1" id="KW-0001">2Fe-2S</keyword>
<dbReference type="GO" id="GO:0046872">
    <property type="term" value="F:metal ion binding"/>
    <property type="evidence" value="ECO:0007669"/>
    <property type="project" value="UniProtKB-KW"/>
</dbReference>
<dbReference type="EMBL" id="JBAMIC010000012">
    <property type="protein sequence ID" value="KAK7099130.1"/>
    <property type="molecule type" value="Genomic_DNA"/>
</dbReference>
<evidence type="ECO:0000313" key="8">
    <source>
        <dbReference type="EMBL" id="KAK7099130.1"/>
    </source>
</evidence>
<name>A0AAN9B8E4_9CAEN</name>
<dbReference type="GO" id="GO:0008942">
    <property type="term" value="F:nitrite reductase [NAD(P)H] activity"/>
    <property type="evidence" value="ECO:0007669"/>
    <property type="project" value="InterPro"/>
</dbReference>
<dbReference type="PANTHER" id="PTHR21496">
    <property type="entry name" value="FERREDOXIN-RELATED"/>
    <property type="match status" value="1"/>
</dbReference>
<keyword evidence="4" id="KW-0408">Iron</keyword>
<dbReference type="CDD" id="cd03467">
    <property type="entry name" value="Rieske"/>
    <property type="match status" value="1"/>
</dbReference>
<gene>
    <name evidence="8" type="ORF">V1264_003316</name>
</gene>
<protein>
    <recommendedName>
        <fullName evidence="7">Rieske domain-containing protein</fullName>
    </recommendedName>
</protein>
<keyword evidence="5" id="KW-0411">Iron-sulfur</keyword>
<reference evidence="8 9" key="1">
    <citation type="submission" date="2024-02" db="EMBL/GenBank/DDBJ databases">
        <title>Chromosome-scale genome assembly of the rough periwinkle Littorina saxatilis.</title>
        <authorList>
            <person name="De Jode A."/>
            <person name="Faria R."/>
            <person name="Formenti G."/>
            <person name="Sims Y."/>
            <person name="Smith T.P."/>
            <person name="Tracey A."/>
            <person name="Wood J.M.D."/>
            <person name="Zagrodzka Z.B."/>
            <person name="Johannesson K."/>
            <person name="Butlin R.K."/>
            <person name="Leder E.H."/>
        </authorList>
    </citation>
    <scope>NUCLEOTIDE SEQUENCE [LARGE SCALE GENOMIC DNA]</scope>
    <source>
        <strain evidence="8">Snail1</strain>
        <tissue evidence="8">Muscle</tissue>
    </source>
</reference>
<feature type="domain" description="Rieske" evidence="7">
    <location>
        <begin position="10"/>
        <end position="110"/>
    </location>
</feature>
<dbReference type="AlphaFoldDB" id="A0AAN9B8E4"/>
<dbReference type="PANTHER" id="PTHR21496:SF19">
    <property type="entry name" value="SI:CH211-212D10.2"/>
    <property type="match status" value="1"/>
</dbReference>
<evidence type="ECO:0000256" key="6">
    <source>
        <dbReference type="ARBA" id="ARBA00023063"/>
    </source>
</evidence>
<dbReference type="SUPFAM" id="SSF50022">
    <property type="entry name" value="ISP domain"/>
    <property type="match status" value="1"/>
</dbReference>
<evidence type="ECO:0000256" key="2">
    <source>
        <dbReference type="ARBA" id="ARBA00022723"/>
    </source>
</evidence>
<dbReference type="Gene3D" id="2.102.10.10">
    <property type="entry name" value="Rieske [2Fe-2S] iron-sulphur domain"/>
    <property type="match status" value="1"/>
</dbReference>